<gene>
    <name evidence="8" type="ORF">LLY24_14360</name>
</gene>
<feature type="chain" id="PRO_5046624889" evidence="6">
    <location>
        <begin position="21"/>
        <end position="281"/>
    </location>
</feature>
<keyword evidence="5 6" id="KW-0732">Signal</keyword>
<evidence type="ECO:0000256" key="3">
    <source>
        <dbReference type="ARBA" id="ARBA00022448"/>
    </source>
</evidence>
<dbReference type="RefSeq" id="WP_259036985.1">
    <property type="nucleotide sequence ID" value="NZ_JAJISC010000006.1"/>
</dbReference>
<evidence type="ECO:0000313" key="9">
    <source>
        <dbReference type="Proteomes" id="UP001165542"/>
    </source>
</evidence>
<reference evidence="8" key="1">
    <citation type="submission" date="2021-11" db="EMBL/GenBank/DDBJ databases">
        <title>Halomonas sp., isolated from a coastal aquaculture zone in Dongshan Bay.</title>
        <authorList>
            <person name="Lin W."/>
        </authorList>
    </citation>
    <scope>NUCLEOTIDE SEQUENCE</scope>
    <source>
        <strain evidence="8">Yzlin-01</strain>
    </source>
</reference>
<dbReference type="InterPro" id="IPR002491">
    <property type="entry name" value="ABC_transptr_periplasmic_BD"/>
</dbReference>
<dbReference type="PANTHER" id="PTHR30532:SF28">
    <property type="entry name" value="PETROBACTIN-BINDING PROTEIN YCLQ"/>
    <property type="match status" value="1"/>
</dbReference>
<evidence type="ECO:0000256" key="6">
    <source>
        <dbReference type="SAM" id="SignalP"/>
    </source>
</evidence>
<sequence length="281" mass="30293">MKIKLLVAAVALSTTAFAQAEERVASFDLGTLDTLDELGLSDQIVGVPYQNLPDYLSRYQDERYTDIGGLRSPDFDALAESAPSLIFYSGRQGEWSGEFEEIATAVNTGVQGDDYLEAFDATVHDIASRLDAEEQAEQALKALHAHIDAQREALSDAPRVLVVTHNDGSLSYNRHAVVHDVLQLPALDIPDGVPSETFGERTFIRLSADAIAQIAPDVVLVVDRSAAIGNDPLDTDALENELTDAGAEDVRVAVLTPALWYLSGGGLQSLKMQVDEVVEAL</sequence>
<dbReference type="PANTHER" id="PTHR30532">
    <property type="entry name" value="IRON III DICITRATE-BINDING PERIPLASMIC PROTEIN"/>
    <property type="match status" value="1"/>
</dbReference>
<keyword evidence="4" id="KW-0406">Ion transport</keyword>
<evidence type="ECO:0000256" key="5">
    <source>
        <dbReference type="ARBA" id="ARBA00022729"/>
    </source>
</evidence>
<dbReference type="InterPro" id="IPR051313">
    <property type="entry name" value="Bact_iron-sidero_bind"/>
</dbReference>
<evidence type="ECO:0000256" key="4">
    <source>
        <dbReference type="ARBA" id="ARBA00022496"/>
    </source>
</evidence>
<dbReference type="SUPFAM" id="SSF53807">
    <property type="entry name" value="Helical backbone' metal receptor"/>
    <property type="match status" value="1"/>
</dbReference>
<feature type="signal peptide" evidence="6">
    <location>
        <begin position="1"/>
        <end position="20"/>
    </location>
</feature>
<dbReference type="PROSITE" id="PS50983">
    <property type="entry name" value="FE_B12_PBP"/>
    <property type="match status" value="1"/>
</dbReference>
<comment type="similarity">
    <text evidence="2">Belongs to the bacterial solute-binding protein 8 family.</text>
</comment>
<name>A0ABT2EG20_9GAMM</name>
<evidence type="ECO:0000259" key="7">
    <source>
        <dbReference type="PROSITE" id="PS50983"/>
    </source>
</evidence>
<feature type="domain" description="Fe/B12 periplasmic-binding" evidence="7">
    <location>
        <begin position="23"/>
        <end position="281"/>
    </location>
</feature>
<dbReference type="EMBL" id="JAJISC010000006">
    <property type="protein sequence ID" value="MCS2610500.1"/>
    <property type="molecule type" value="Genomic_DNA"/>
</dbReference>
<comment type="caution">
    <text evidence="8">The sequence shown here is derived from an EMBL/GenBank/DDBJ whole genome shotgun (WGS) entry which is preliminary data.</text>
</comment>
<accession>A0ABT2EG20</accession>
<keyword evidence="3" id="KW-0813">Transport</keyword>
<evidence type="ECO:0000256" key="1">
    <source>
        <dbReference type="ARBA" id="ARBA00004196"/>
    </source>
</evidence>
<dbReference type="Pfam" id="PF01497">
    <property type="entry name" value="Peripla_BP_2"/>
    <property type="match status" value="1"/>
</dbReference>
<keyword evidence="4" id="KW-0410">Iron transport</keyword>
<organism evidence="8 9">
    <name type="scientific">Halomonas dongshanensis</name>
    <dbReference type="NCBI Taxonomy" id="2890835"/>
    <lineage>
        <taxon>Bacteria</taxon>
        <taxon>Pseudomonadati</taxon>
        <taxon>Pseudomonadota</taxon>
        <taxon>Gammaproteobacteria</taxon>
        <taxon>Oceanospirillales</taxon>
        <taxon>Halomonadaceae</taxon>
        <taxon>Halomonas</taxon>
    </lineage>
</organism>
<dbReference type="Proteomes" id="UP001165542">
    <property type="component" value="Unassembled WGS sequence"/>
</dbReference>
<proteinExistence type="inferred from homology"/>
<keyword evidence="4" id="KW-0408">Iron</keyword>
<dbReference type="Gene3D" id="3.40.50.1980">
    <property type="entry name" value="Nitrogenase molybdenum iron protein domain"/>
    <property type="match status" value="2"/>
</dbReference>
<evidence type="ECO:0000313" key="8">
    <source>
        <dbReference type="EMBL" id="MCS2610500.1"/>
    </source>
</evidence>
<evidence type="ECO:0000256" key="2">
    <source>
        <dbReference type="ARBA" id="ARBA00008814"/>
    </source>
</evidence>
<protein>
    <submittedName>
        <fullName evidence="8">ABC transporter substrate-binding protein</fullName>
    </submittedName>
</protein>
<keyword evidence="9" id="KW-1185">Reference proteome</keyword>
<comment type="subcellular location">
    <subcellularLocation>
        <location evidence="1">Cell envelope</location>
    </subcellularLocation>
</comment>